<dbReference type="RefSeq" id="WP_200965068.1">
    <property type="nucleotide sequence ID" value="NZ_BMAQ01000001.1"/>
</dbReference>
<keyword evidence="1" id="KW-0472">Membrane</keyword>
<name>A0A916QE88_9BACL</name>
<protein>
    <recommendedName>
        <fullName evidence="4">Stage III sporulation protein AF</fullName>
    </recommendedName>
</protein>
<dbReference type="InterPro" id="IPR014245">
    <property type="entry name" value="Spore_III_AF"/>
</dbReference>
<comment type="caution">
    <text evidence="2">The sequence shown here is derived from an EMBL/GenBank/DDBJ whole genome shotgun (WGS) entry which is preliminary data.</text>
</comment>
<gene>
    <name evidence="2" type="ORF">PRECH8_00730</name>
</gene>
<proteinExistence type="predicted"/>
<keyword evidence="1" id="KW-0812">Transmembrane</keyword>
<evidence type="ECO:0008006" key="4">
    <source>
        <dbReference type="Google" id="ProtNLM"/>
    </source>
</evidence>
<reference evidence="2" key="2">
    <citation type="journal article" date="2021" name="Data Brief">
        <title>Draft genome sequence data of the facultative, thermophilic, xylanolytic bacterium Paenibacillus sp. strain DA-C8.</title>
        <authorList>
            <person name="Chhe C."/>
            <person name="Uke A."/>
            <person name="Baramee S."/>
            <person name="Ungkulpasvich U."/>
            <person name="Tachaapaikoon C."/>
            <person name="Pason P."/>
            <person name="Waeonukul R."/>
            <person name="Ratanakhanokchai K."/>
            <person name="Kosugi A."/>
        </authorList>
    </citation>
    <scope>NUCLEOTIDE SEQUENCE</scope>
    <source>
        <strain evidence="2">DA-C8</strain>
    </source>
</reference>
<dbReference type="Proteomes" id="UP000654993">
    <property type="component" value="Unassembled WGS sequence"/>
</dbReference>
<dbReference type="EMBL" id="BMAQ01000001">
    <property type="protein sequence ID" value="GFR36777.1"/>
    <property type="molecule type" value="Genomic_DNA"/>
</dbReference>
<sequence length="229" mass="26064">MIDWLAGWLREIVLVVLFAAVADMLLPTNGLQRYIKVVISLFILLTILSPVLTLLRSDFNFTEVDAQLNRWQESNLQGSSDEKITRDAERLRRANEQQTARWVEERLAEMMTADLIEQGYTEVQEVQAEIELSPSGHAKIRKVEVYLRAETEEDSIQPQGSEASEPIAQIRPIEPVMIEIRLDDQVQEEKRSGDGDAPYASPLTRQIRQVIAAGWQVAPEQIVFHEAAR</sequence>
<dbReference type="NCBIfam" id="TIGR02896">
    <property type="entry name" value="spore_III_AF"/>
    <property type="match status" value="1"/>
</dbReference>
<keyword evidence="3" id="KW-1185">Reference proteome</keyword>
<organism evidence="2 3">
    <name type="scientific">Insulibacter thermoxylanivorax</name>
    <dbReference type="NCBI Taxonomy" id="2749268"/>
    <lineage>
        <taxon>Bacteria</taxon>
        <taxon>Bacillati</taxon>
        <taxon>Bacillota</taxon>
        <taxon>Bacilli</taxon>
        <taxon>Bacillales</taxon>
        <taxon>Paenibacillaceae</taxon>
        <taxon>Insulibacter</taxon>
    </lineage>
</organism>
<accession>A0A916QE88</accession>
<reference evidence="2" key="1">
    <citation type="submission" date="2020-08" db="EMBL/GenBank/DDBJ databases">
        <authorList>
            <person name="Uke A."/>
            <person name="Chhe C."/>
            <person name="Baramee S."/>
            <person name="Kosugi A."/>
        </authorList>
    </citation>
    <scope>NUCLEOTIDE SEQUENCE</scope>
    <source>
        <strain evidence="2">DA-C8</strain>
    </source>
</reference>
<evidence type="ECO:0000313" key="3">
    <source>
        <dbReference type="Proteomes" id="UP000654993"/>
    </source>
</evidence>
<keyword evidence="1" id="KW-1133">Transmembrane helix</keyword>
<dbReference type="AlphaFoldDB" id="A0A916QE88"/>
<evidence type="ECO:0000313" key="2">
    <source>
        <dbReference type="EMBL" id="GFR36777.1"/>
    </source>
</evidence>
<dbReference type="Pfam" id="PF09581">
    <property type="entry name" value="Spore_III_AF"/>
    <property type="match status" value="1"/>
</dbReference>
<feature type="transmembrane region" description="Helical" evidence="1">
    <location>
        <begin position="12"/>
        <end position="28"/>
    </location>
</feature>
<feature type="transmembrane region" description="Helical" evidence="1">
    <location>
        <begin position="34"/>
        <end position="55"/>
    </location>
</feature>
<evidence type="ECO:0000256" key="1">
    <source>
        <dbReference type="SAM" id="Phobius"/>
    </source>
</evidence>